<reference evidence="1 2" key="1">
    <citation type="submission" date="2016-07" db="EMBL/GenBank/DDBJ databases">
        <authorList>
            <person name="Lefevre C.T."/>
        </authorList>
    </citation>
    <scope>NUCLEOTIDE SEQUENCE [LARGE SCALE GENOMIC DNA]</scope>
    <source>
        <strain evidence="1">PR1</strain>
    </source>
</reference>
<dbReference type="STRING" id="1867952.MTBPR1_80157"/>
<proteinExistence type="predicted"/>
<gene>
    <name evidence="1" type="ORF">MTBPR1_80157</name>
</gene>
<protein>
    <submittedName>
        <fullName evidence="1">Putative DNA-binding helix-turn-helix protein</fullName>
    </submittedName>
</protein>
<evidence type="ECO:0000313" key="1">
    <source>
        <dbReference type="EMBL" id="SCA58103.1"/>
    </source>
</evidence>
<name>A0A1C3RLJ6_9PROT</name>
<organism evidence="1 2">
    <name type="scientific">Candidatus Terasakiella magnetica</name>
    <dbReference type="NCBI Taxonomy" id="1867952"/>
    <lineage>
        <taxon>Bacteria</taxon>
        <taxon>Pseudomonadati</taxon>
        <taxon>Pseudomonadota</taxon>
        <taxon>Alphaproteobacteria</taxon>
        <taxon>Rhodospirillales</taxon>
        <taxon>Terasakiellaceae</taxon>
        <taxon>Terasakiella</taxon>
    </lineage>
</organism>
<dbReference type="Proteomes" id="UP000231658">
    <property type="component" value="Unassembled WGS sequence"/>
</dbReference>
<dbReference type="EMBL" id="FLYE01000047">
    <property type="protein sequence ID" value="SCA58103.1"/>
    <property type="molecule type" value="Genomic_DNA"/>
</dbReference>
<keyword evidence="2" id="KW-1185">Reference proteome</keyword>
<accession>A0A1C3RLJ6</accession>
<dbReference type="GO" id="GO:0003677">
    <property type="term" value="F:DNA binding"/>
    <property type="evidence" value="ECO:0007669"/>
    <property type="project" value="UniProtKB-KW"/>
</dbReference>
<keyword evidence="1" id="KW-0238">DNA-binding</keyword>
<evidence type="ECO:0000313" key="2">
    <source>
        <dbReference type="Proteomes" id="UP000231658"/>
    </source>
</evidence>
<dbReference type="AlphaFoldDB" id="A0A1C3RLJ6"/>
<sequence length="122" mass="14314">MNKGEFIKIAQFLTGEKEKWLDQMHVLTQISKPHLVSYGKGERDIPNVHALFLRHMYYLLKVYPDLYVDLNVLMRKPVTCDETLPNYKDISQKTALLGKIKSLEQQLRKIHRLSDIDKSNDD</sequence>